<protein>
    <submittedName>
        <fullName evidence="1">Uncharacterized protein</fullName>
    </submittedName>
</protein>
<organism evidence="1 2">
    <name type="scientific">Paramecium pentaurelia</name>
    <dbReference type="NCBI Taxonomy" id="43138"/>
    <lineage>
        <taxon>Eukaryota</taxon>
        <taxon>Sar</taxon>
        <taxon>Alveolata</taxon>
        <taxon>Ciliophora</taxon>
        <taxon>Intramacronucleata</taxon>
        <taxon>Oligohymenophorea</taxon>
        <taxon>Peniculida</taxon>
        <taxon>Parameciidae</taxon>
        <taxon>Paramecium</taxon>
    </lineage>
</organism>
<name>A0A8S1TNT0_9CILI</name>
<dbReference type="AlphaFoldDB" id="A0A8S1TNT0"/>
<dbReference type="OrthoDB" id="10528068at2759"/>
<keyword evidence="2" id="KW-1185">Reference proteome</keyword>
<dbReference type="Proteomes" id="UP000689195">
    <property type="component" value="Unassembled WGS sequence"/>
</dbReference>
<evidence type="ECO:0000313" key="2">
    <source>
        <dbReference type="Proteomes" id="UP000689195"/>
    </source>
</evidence>
<dbReference type="EMBL" id="CAJJDO010000024">
    <property type="protein sequence ID" value="CAD8153653.1"/>
    <property type="molecule type" value="Genomic_DNA"/>
</dbReference>
<gene>
    <name evidence="1" type="ORF">PPENT_87.1.T0240335</name>
</gene>
<accession>A0A8S1TNT0</accession>
<evidence type="ECO:0000313" key="1">
    <source>
        <dbReference type="EMBL" id="CAD8153653.1"/>
    </source>
</evidence>
<sequence>MIFEIYINSVIKENIKTVKKQVYGKLNIKGNKLLKYFENFFCSGGLYGEEGNVIKIDSWIELHDLFSDNCQIIYQGEYQQGKKVGL</sequence>
<comment type="caution">
    <text evidence="1">The sequence shown here is derived from an EMBL/GenBank/DDBJ whole genome shotgun (WGS) entry which is preliminary data.</text>
</comment>
<proteinExistence type="predicted"/>
<reference evidence="1" key="1">
    <citation type="submission" date="2021-01" db="EMBL/GenBank/DDBJ databases">
        <authorList>
            <consortium name="Genoscope - CEA"/>
            <person name="William W."/>
        </authorList>
    </citation>
    <scope>NUCLEOTIDE SEQUENCE</scope>
</reference>